<dbReference type="InterPro" id="IPR044730">
    <property type="entry name" value="RNase_H-like_dom_plant"/>
</dbReference>
<dbReference type="InterPro" id="IPR012337">
    <property type="entry name" value="RNaseH-like_sf"/>
</dbReference>
<dbReference type="GO" id="GO:0004523">
    <property type="term" value="F:RNA-DNA hybrid ribonuclease activity"/>
    <property type="evidence" value="ECO:0007669"/>
    <property type="project" value="InterPro"/>
</dbReference>
<comment type="caution">
    <text evidence="2">The sequence shown here is derived from an EMBL/GenBank/DDBJ whole genome shotgun (WGS) entry which is preliminary data.</text>
</comment>
<sequence>MKTCRNKAVNERSPPVEGQVIKSLQKLFLEHWWPKVPMLTRVPTRSSARWCCPNQGMLKLNCDAAVGDLSSCIAIVTRDWRGKLAFAISKKVNTNIPVQAEAYAILLAVHIAINFSVCSCVIESDCKVCIDAIKSGVNLIPWRLLNFVESVKNVISDYSHVSFNWVHREANQATHELANWSLNQSVFGSFDLGFGTPSFVNVILAEASQASVSVIDL</sequence>
<proteinExistence type="predicted"/>
<dbReference type="GO" id="GO:0003676">
    <property type="term" value="F:nucleic acid binding"/>
    <property type="evidence" value="ECO:0007669"/>
    <property type="project" value="InterPro"/>
</dbReference>
<dbReference type="AlphaFoldDB" id="A0AAW2CPB6"/>
<dbReference type="PANTHER" id="PTHR47723">
    <property type="entry name" value="OS05G0353850 PROTEIN"/>
    <property type="match status" value="1"/>
</dbReference>
<evidence type="ECO:0000259" key="1">
    <source>
        <dbReference type="Pfam" id="PF13456"/>
    </source>
</evidence>
<keyword evidence="3" id="KW-1185">Reference proteome</keyword>
<protein>
    <recommendedName>
        <fullName evidence="1">RNase H type-1 domain-containing protein</fullName>
    </recommendedName>
</protein>
<reference evidence="2 3" key="1">
    <citation type="submission" date="2024-01" db="EMBL/GenBank/DDBJ databases">
        <title>A telomere-to-telomere, gap-free genome of sweet tea (Lithocarpus litseifolius).</title>
        <authorList>
            <person name="Zhou J."/>
        </authorList>
    </citation>
    <scope>NUCLEOTIDE SEQUENCE [LARGE SCALE GENOMIC DNA]</scope>
    <source>
        <strain evidence="2">Zhou-2022a</strain>
        <tissue evidence="2">Leaf</tissue>
    </source>
</reference>
<dbReference type="InterPro" id="IPR036397">
    <property type="entry name" value="RNaseH_sf"/>
</dbReference>
<dbReference type="SUPFAM" id="SSF53098">
    <property type="entry name" value="Ribonuclease H-like"/>
    <property type="match status" value="1"/>
</dbReference>
<accession>A0AAW2CPB6</accession>
<dbReference type="PANTHER" id="PTHR47723:SF19">
    <property type="entry name" value="POLYNUCLEOTIDYL TRANSFERASE, RIBONUCLEASE H-LIKE SUPERFAMILY PROTEIN"/>
    <property type="match status" value="1"/>
</dbReference>
<dbReference type="Gene3D" id="3.30.420.10">
    <property type="entry name" value="Ribonuclease H-like superfamily/Ribonuclease H"/>
    <property type="match status" value="1"/>
</dbReference>
<evidence type="ECO:0000313" key="3">
    <source>
        <dbReference type="Proteomes" id="UP001459277"/>
    </source>
</evidence>
<dbReference type="InterPro" id="IPR053151">
    <property type="entry name" value="RNase_H-like"/>
</dbReference>
<gene>
    <name evidence="2" type="ORF">SO802_017958</name>
</gene>
<name>A0AAW2CPB6_9ROSI</name>
<dbReference type="Proteomes" id="UP001459277">
    <property type="component" value="Unassembled WGS sequence"/>
</dbReference>
<feature type="domain" description="RNase H type-1" evidence="1">
    <location>
        <begin position="61"/>
        <end position="180"/>
    </location>
</feature>
<dbReference type="Pfam" id="PF13456">
    <property type="entry name" value="RVT_3"/>
    <property type="match status" value="1"/>
</dbReference>
<organism evidence="2 3">
    <name type="scientific">Lithocarpus litseifolius</name>
    <dbReference type="NCBI Taxonomy" id="425828"/>
    <lineage>
        <taxon>Eukaryota</taxon>
        <taxon>Viridiplantae</taxon>
        <taxon>Streptophyta</taxon>
        <taxon>Embryophyta</taxon>
        <taxon>Tracheophyta</taxon>
        <taxon>Spermatophyta</taxon>
        <taxon>Magnoliopsida</taxon>
        <taxon>eudicotyledons</taxon>
        <taxon>Gunneridae</taxon>
        <taxon>Pentapetalae</taxon>
        <taxon>rosids</taxon>
        <taxon>fabids</taxon>
        <taxon>Fagales</taxon>
        <taxon>Fagaceae</taxon>
        <taxon>Lithocarpus</taxon>
    </lineage>
</organism>
<dbReference type="InterPro" id="IPR002156">
    <property type="entry name" value="RNaseH_domain"/>
</dbReference>
<dbReference type="CDD" id="cd06222">
    <property type="entry name" value="RNase_H_like"/>
    <property type="match status" value="1"/>
</dbReference>
<evidence type="ECO:0000313" key="2">
    <source>
        <dbReference type="EMBL" id="KAK9998355.1"/>
    </source>
</evidence>
<dbReference type="EMBL" id="JAZDWU010000006">
    <property type="protein sequence ID" value="KAK9998355.1"/>
    <property type="molecule type" value="Genomic_DNA"/>
</dbReference>